<organism evidence="2 3">
    <name type="scientific">Solanum stoloniferum</name>
    <dbReference type="NCBI Taxonomy" id="62892"/>
    <lineage>
        <taxon>Eukaryota</taxon>
        <taxon>Viridiplantae</taxon>
        <taxon>Streptophyta</taxon>
        <taxon>Embryophyta</taxon>
        <taxon>Tracheophyta</taxon>
        <taxon>Spermatophyta</taxon>
        <taxon>Magnoliopsida</taxon>
        <taxon>eudicotyledons</taxon>
        <taxon>Gunneridae</taxon>
        <taxon>Pentapetalae</taxon>
        <taxon>asterids</taxon>
        <taxon>lamiids</taxon>
        <taxon>Solanales</taxon>
        <taxon>Solanaceae</taxon>
        <taxon>Solanoideae</taxon>
        <taxon>Solaneae</taxon>
        <taxon>Solanum</taxon>
    </lineage>
</organism>
<dbReference type="EMBL" id="JBJKTR010000016">
    <property type="protein sequence ID" value="KAL3340212.1"/>
    <property type="molecule type" value="Genomic_DNA"/>
</dbReference>
<feature type="compositionally biased region" description="Polar residues" evidence="1">
    <location>
        <begin position="1"/>
        <end position="26"/>
    </location>
</feature>
<protein>
    <submittedName>
        <fullName evidence="2">Uncharacterized protein</fullName>
    </submittedName>
</protein>
<proteinExistence type="predicted"/>
<feature type="region of interest" description="Disordered" evidence="1">
    <location>
        <begin position="1"/>
        <end position="34"/>
    </location>
</feature>
<evidence type="ECO:0000256" key="1">
    <source>
        <dbReference type="SAM" id="MobiDB-lite"/>
    </source>
</evidence>
<comment type="caution">
    <text evidence="2">The sequence shown here is derived from an EMBL/GenBank/DDBJ whole genome shotgun (WGS) entry which is preliminary data.</text>
</comment>
<name>A0ABD2S983_9SOLN</name>
<accession>A0ABD2S983</accession>
<dbReference type="EMBL" id="JBJKTR010000016">
    <property type="protein sequence ID" value="KAL3340213.1"/>
    <property type="molecule type" value="Genomic_DNA"/>
</dbReference>
<reference evidence="2 3" key="1">
    <citation type="submission" date="2024-05" db="EMBL/GenBank/DDBJ databases">
        <title>De novo assembly of an allotetraploid wild potato.</title>
        <authorList>
            <person name="Hosaka A.J."/>
        </authorList>
    </citation>
    <scope>NUCLEOTIDE SEQUENCE [LARGE SCALE GENOMIC DNA]</scope>
    <source>
        <tissue evidence="2">Young leaves</tissue>
    </source>
</reference>
<keyword evidence="3" id="KW-1185">Reference proteome</keyword>
<gene>
    <name evidence="2" type="ORF">AABB24_028705</name>
</gene>
<evidence type="ECO:0000313" key="2">
    <source>
        <dbReference type="EMBL" id="KAL3340213.1"/>
    </source>
</evidence>
<dbReference type="Proteomes" id="UP001627284">
    <property type="component" value="Unassembled WGS sequence"/>
</dbReference>
<evidence type="ECO:0000313" key="3">
    <source>
        <dbReference type="Proteomes" id="UP001627284"/>
    </source>
</evidence>
<sequence length="154" mass="17038">MAAFSANNKMNNLSSQVSQPCNTSPRPMNAAGSTAYHAQGNYNSAQRTYWPRGVNAIPLGIRRKTNPFCTPPGTPLWIALLAHLTTTLCLIHRKLVAFPAMVLVKLVELVVNMGKVAPTKVQDSEARLTKVQEEARVDSNFTIISQWWKTHGKH</sequence>
<dbReference type="AlphaFoldDB" id="A0ABD2S983"/>